<accession>A0ABU5EHI4</accession>
<dbReference type="EMBL" id="JAXCLW010000010">
    <property type="protein sequence ID" value="MDY0885499.1"/>
    <property type="molecule type" value="Genomic_DNA"/>
</dbReference>
<feature type="domain" description="Aldehyde dehydrogenase" evidence="3">
    <location>
        <begin position="18"/>
        <end position="471"/>
    </location>
</feature>
<dbReference type="InterPro" id="IPR016161">
    <property type="entry name" value="Ald_DH/histidinol_DH"/>
</dbReference>
<comment type="similarity">
    <text evidence="1">Belongs to the aldehyde dehydrogenase family.</text>
</comment>
<proteinExistence type="inferred from homology"/>
<dbReference type="Proteomes" id="UP001279642">
    <property type="component" value="Unassembled WGS sequence"/>
</dbReference>
<protein>
    <submittedName>
        <fullName evidence="4">NAD-dependent succinate-semialdehyde dehydrogenase</fullName>
        <ecNumber evidence="4">1.2.1.-</ecNumber>
    </submittedName>
</protein>
<gene>
    <name evidence="4" type="ORF">SMD27_21845</name>
</gene>
<dbReference type="Pfam" id="PF00171">
    <property type="entry name" value="Aldedh"/>
    <property type="match status" value="1"/>
</dbReference>
<dbReference type="GO" id="GO:0016491">
    <property type="term" value="F:oxidoreductase activity"/>
    <property type="evidence" value="ECO:0007669"/>
    <property type="project" value="UniProtKB-KW"/>
</dbReference>
<organism evidence="4 5">
    <name type="scientific">Dongia soli</name>
    <dbReference type="NCBI Taxonomy" id="600628"/>
    <lineage>
        <taxon>Bacteria</taxon>
        <taxon>Pseudomonadati</taxon>
        <taxon>Pseudomonadota</taxon>
        <taxon>Alphaproteobacteria</taxon>
        <taxon>Rhodospirillales</taxon>
        <taxon>Dongiaceae</taxon>
        <taxon>Dongia</taxon>
    </lineage>
</organism>
<dbReference type="Gene3D" id="3.40.605.10">
    <property type="entry name" value="Aldehyde Dehydrogenase, Chain A, domain 1"/>
    <property type="match status" value="1"/>
</dbReference>
<dbReference type="PANTHER" id="PTHR43353:SF5">
    <property type="entry name" value="SUCCINATE-SEMIALDEHYDE DEHYDROGENASE, MITOCHONDRIAL"/>
    <property type="match status" value="1"/>
</dbReference>
<dbReference type="PANTHER" id="PTHR43353">
    <property type="entry name" value="SUCCINATE-SEMIALDEHYDE DEHYDROGENASE, MITOCHONDRIAL"/>
    <property type="match status" value="1"/>
</dbReference>
<dbReference type="InterPro" id="IPR015590">
    <property type="entry name" value="Aldehyde_DH_dom"/>
</dbReference>
<name>A0ABU5EHI4_9PROT</name>
<evidence type="ECO:0000313" key="5">
    <source>
        <dbReference type="Proteomes" id="UP001279642"/>
    </source>
</evidence>
<dbReference type="SUPFAM" id="SSF53720">
    <property type="entry name" value="ALDH-like"/>
    <property type="match status" value="1"/>
</dbReference>
<reference evidence="4 5" key="1">
    <citation type="journal article" date="2016" name="Antonie Van Leeuwenhoek">
        <title>Dongia soli sp. nov., isolated from soil from Dokdo, Korea.</title>
        <authorList>
            <person name="Kim D.U."/>
            <person name="Lee H."/>
            <person name="Kim H."/>
            <person name="Kim S.G."/>
            <person name="Ka J.O."/>
        </authorList>
    </citation>
    <scope>NUCLEOTIDE SEQUENCE [LARGE SCALE GENOMIC DNA]</scope>
    <source>
        <strain evidence="4 5">D78</strain>
    </source>
</reference>
<keyword evidence="2 4" id="KW-0560">Oxidoreductase</keyword>
<keyword evidence="5" id="KW-1185">Reference proteome</keyword>
<evidence type="ECO:0000256" key="1">
    <source>
        <dbReference type="ARBA" id="ARBA00009986"/>
    </source>
</evidence>
<dbReference type="InterPro" id="IPR050740">
    <property type="entry name" value="Aldehyde_DH_Superfamily"/>
</dbReference>
<dbReference type="EC" id="1.2.1.-" evidence="4"/>
<sequence length="477" mass="50973">MYPDTLLFIDGKGVQAADGRNIPVLNPATEEVIGHVAHAGRTDLEAAAQAAQKGFAIWRKVSAFDRSKIMRKAADLLRERADEIARVMTMEQGKPLAQSKMEVMAAPDIIDWLAEEARRTYGRIIPARAGNVHQHVLREPVGPVAGFSPWNFPINQATRKIGAALAAGCSIILKAPEETPAAPAKLVQAFADAGVPAGVINLVYGVPHEISEFLIPHPVIQKISFTGSTAIGKKLAGLAGEHMKRATMELGGHAPVIVFDDADLDATVAGTSGAKFRNAGQVCVSPTRFMVQEATYDRFVEKFVAAAKQVKVGNGLDAETAMGPLANSRRIPALESLIQDAVKHGAKVLTGGNRIGNRGYFFEPTVLVDVPKTARVMNEEPFGPVALISKFSDKQEAFTEANRLPYGLAAYVFTRSMDRANSAIADIESGMVSVNHFGLGLPEVPFGGIKDSGYGSEGGSEAIEPYLNTKYATLMSL</sequence>
<evidence type="ECO:0000259" key="3">
    <source>
        <dbReference type="Pfam" id="PF00171"/>
    </source>
</evidence>
<dbReference type="InterPro" id="IPR016162">
    <property type="entry name" value="Ald_DH_N"/>
</dbReference>
<comment type="caution">
    <text evidence="4">The sequence shown here is derived from an EMBL/GenBank/DDBJ whole genome shotgun (WGS) entry which is preliminary data.</text>
</comment>
<dbReference type="RefSeq" id="WP_320510573.1">
    <property type="nucleotide sequence ID" value="NZ_JAXCLW010000010.1"/>
</dbReference>
<evidence type="ECO:0000256" key="2">
    <source>
        <dbReference type="ARBA" id="ARBA00023002"/>
    </source>
</evidence>
<dbReference type="InterPro" id="IPR016163">
    <property type="entry name" value="Ald_DH_C"/>
</dbReference>
<dbReference type="CDD" id="cd07103">
    <property type="entry name" value="ALDH_F5_SSADH_GabD"/>
    <property type="match status" value="1"/>
</dbReference>
<dbReference type="Gene3D" id="3.40.309.10">
    <property type="entry name" value="Aldehyde Dehydrogenase, Chain A, domain 2"/>
    <property type="match status" value="1"/>
</dbReference>
<evidence type="ECO:0000313" key="4">
    <source>
        <dbReference type="EMBL" id="MDY0885499.1"/>
    </source>
</evidence>